<reference evidence="11 12" key="1">
    <citation type="journal article" date="2021" name="Nat. Plants">
        <title>The Taxus genome provides insights into paclitaxel biosynthesis.</title>
        <authorList>
            <person name="Xiong X."/>
            <person name="Gou J."/>
            <person name="Liao Q."/>
            <person name="Li Y."/>
            <person name="Zhou Q."/>
            <person name="Bi G."/>
            <person name="Li C."/>
            <person name="Du R."/>
            <person name="Wang X."/>
            <person name="Sun T."/>
            <person name="Guo L."/>
            <person name="Liang H."/>
            <person name="Lu P."/>
            <person name="Wu Y."/>
            <person name="Zhang Z."/>
            <person name="Ro D.K."/>
            <person name="Shang Y."/>
            <person name="Huang S."/>
            <person name="Yan J."/>
        </authorList>
    </citation>
    <scope>NUCLEOTIDE SEQUENCE [LARGE SCALE GENOMIC DNA]</scope>
    <source>
        <strain evidence="11">Ta-2019</strain>
    </source>
</reference>
<dbReference type="OMA" id="CFHTECG"/>
<dbReference type="SUPFAM" id="SSF50978">
    <property type="entry name" value="WD40 repeat-like"/>
    <property type="match status" value="1"/>
</dbReference>
<dbReference type="InterPro" id="IPR033312">
    <property type="entry name" value="DDB2"/>
</dbReference>
<proteinExistence type="inferred from homology"/>
<evidence type="ECO:0000313" key="12">
    <source>
        <dbReference type="Proteomes" id="UP000824469"/>
    </source>
</evidence>
<keyword evidence="6" id="KW-0833">Ubl conjugation pathway</keyword>
<dbReference type="GO" id="GO:0006281">
    <property type="term" value="P:DNA repair"/>
    <property type="evidence" value="ECO:0007669"/>
    <property type="project" value="UniProtKB-KW"/>
</dbReference>
<evidence type="ECO:0000256" key="9">
    <source>
        <dbReference type="ARBA" id="ARBA00023242"/>
    </source>
</evidence>
<feature type="non-terminal residue" evidence="11">
    <location>
        <position position="1"/>
    </location>
</feature>
<evidence type="ECO:0000256" key="2">
    <source>
        <dbReference type="ARBA" id="ARBA00005434"/>
    </source>
</evidence>
<dbReference type="Gene3D" id="2.130.10.10">
    <property type="entry name" value="YVTN repeat-like/Quinoprotein amine dehydrogenase"/>
    <property type="match status" value="1"/>
</dbReference>
<dbReference type="PANTHER" id="PTHR15169">
    <property type="entry name" value="DAMAGE-SPECIFIC DNA BINDING PROTEIN 2"/>
    <property type="match status" value="1"/>
</dbReference>
<organism evidence="11 12">
    <name type="scientific">Taxus chinensis</name>
    <name type="common">Chinese yew</name>
    <name type="synonym">Taxus wallichiana var. chinensis</name>
    <dbReference type="NCBI Taxonomy" id="29808"/>
    <lineage>
        <taxon>Eukaryota</taxon>
        <taxon>Viridiplantae</taxon>
        <taxon>Streptophyta</taxon>
        <taxon>Embryophyta</taxon>
        <taxon>Tracheophyta</taxon>
        <taxon>Spermatophyta</taxon>
        <taxon>Pinopsida</taxon>
        <taxon>Pinidae</taxon>
        <taxon>Conifers II</taxon>
        <taxon>Cupressales</taxon>
        <taxon>Taxaceae</taxon>
        <taxon>Taxus</taxon>
    </lineage>
</organism>
<keyword evidence="12" id="KW-1185">Reference proteome</keyword>
<dbReference type="InterPro" id="IPR015943">
    <property type="entry name" value="WD40/YVTN_repeat-like_dom_sf"/>
</dbReference>
<dbReference type="Proteomes" id="UP000824469">
    <property type="component" value="Unassembled WGS sequence"/>
</dbReference>
<dbReference type="GO" id="GO:0080008">
    <property type="term" value="C:Cul4-RING E3 ubiquitin ligase complex"/>
    <property type="evidence" value="ECO:0007669"/>
    <property type="project" value="InterPro"/>
</dbReference>
<evidence type="ECO:0000256" key="6">
    <source>
        <dbReference type="ARBA" id="ARBA00022786"/>
    </source>
</evidence>
<keyword evidence="4" id="KW-0677">Repeat</keyword>
<evidence type="ECO:0000256" key="1">
    <source>
        <dbReference type="ARBA" id="ARBA00004123"/>
    </source>
</evidence>
<dbReference type="PROSITE" id="PS50082">
    <property type="entry name" value="WD_REPEATS_2"/>
    <property type="match status" value="1"/>
</dbReference>
<keyword evidence="7" id="KW-0238">DNA-binding</keyword>
<name>A0AA38H161_TAXCH</name>
<feature type="repeat" description="WD" evidence="10">
    <location>
        <begin position="17"/>
        <end position="50"/>
    </location>
</feature>
<comment type="subcellular location">
    <subcellularLocation>
        <location evidence="1">Nucleus</location>
    </subcellularLocation>
</comment>
<dbReference type="GO" id="GO:0009411">
    <property type="term" value="P:response to UV"/>
    <property type="evidence" value="ECO:0007669"/>
    <property type="project" value="TreeGrafter"/>
</dbReference>
<evidence type="ECO:0000256" key="7">
    <source>
        <dbReference type="ARBA" id="ARBA00023125"/>
    </source>
</evidence>
<dbReference type="GO" id="GO:0003684">
    <property type="term" value="F:damaged DNA binding"/>
    <property type="evidence" value="ECO:0007669"/>
    <property type="project" value="InterPro"/>
</dbReference>
<comment type="caution">
    <text evidence="11">The sequence shown here is derived from an EMBL/GenBank/DDBJ whole genome shotgun (WGS) entry which is preliminary data.</text>
</comment>
<dbReference type="SMART" id="SM00320">
    <property type="entry name" value="WD40"/>
    <property type="match status" value="1"/>
</dbReference>
<sequence>ARLWDIRNLGTAPCLAELAHTRVVNSAYFSPRTGSKIMTTCQDNRIRVWDYIFGDLKFPSREIVHSHDFNRHLTCFRAEWDPK</sequence>
<keyword evidence="9" id="KW-0539">Nucleus</keyword>
<keyword evidence="3 10" id="KW-0853">WD repeat</keyword>
<dbReference type="InterPro" id="IPR001680">
    <property type="entry name" value="WD40_rpt"/>
</dbReference>
<keyword evidence="5" id="KW-0227">DNA damage</keyword>
<evidence type="ECO:0000256" key="3">
    <source>
        <dbReference type="ARBA" id="ARBA00022574"/>
    </source>
</evidence>
<evidence type="ECO:0000256" key="10">
    <source>
        <dbReference type="PROSITE-ProRule" id="PRU00221"/>
    </source>
</evidence>
<evidence type="ECO:0000313" key="11">
    <source>
        <dbReference type="EMBL" id="KAH9330600.1"/>
    </source>
</evidence>
<dbReference type="AlphaFoldDB" id="A0AA38H161"/>
<evidence type="ECO:0000256" key="4">
    <source>
        <dbReference type="ARBA" id="ARBA00022737"/>
    </source>
</evidence>
<protein>
    <submittedName>
        <fullName evidence="11">Uncharacterized protein</fullName>
    </submittedName>
</protein>
<gene>
    <name evidence="11" type="ORF">KI387_002708</name>
</gene>
<evidence type="ECO:0000256" key="5">
    <source>
        <dbReference type="ARBA" id="ARBA00022763"/>
    </source>
</evidence>
<keyword evidence="8" id="KW-0234">DNA repair</keyword>
<dbReference type="GO" id="GO:0005634">
    <property type="term" value="C:nucleus"/>
    <property type="evidence" value="ECO:0007669"/>
    <property type="project" value="UniProtKB-SubCell"/>
</dbReference>
<dbReference type="PANTHER" id="PTHR15169:SF0">
    <property type="entry name" value="DNA DAMAGE-BINDING PROTEIN 2"/>
    <property type="match status" value="1"/>
</dbReference>
<feature type="non-terminal residue" evidence="11">
    <location>
        <position position="83"/>
    </location>
</feature>
<dbReference type="EMBL" id="JAHRHJ020000001">
    <property type="protein sequence ID" value="KAH9330600.1"/>
    <property type="molecule type" value="Genomic_DNA"/>
</dbReference>
<dbReference type="PROSITE" id="PS50294">
    <property type="entry name" value="WD_REPEATS_REGION"/>
    <property type="match status" value="1"/>
</dbReference>
<accession>A0AA38H161</accession>
<comment type="similarity">
    <text evidence="2">Belongs to the WD repeat DDB2/WDR76 family.</text>
</comment>
<dbReference type="InterPro" id="IPR036322">
    <property type="entry name" value="WD40_repeat_dom_sf"/>
</dbReference>
<evidence type="ECO:0000256" key="8">
    <source>
        <dbReference type="ARBA" id="ARBA00023204"/>
    </source>
</evidence>